<dbReference type="InParanoid" id="A9UQK1"/>
<dbReference type="RefSeq" id="XP_001742374.1">
    <property type="nucleotide sequence ID" value="XM_001742322.1"/>
</dbReference>
<dbReference type="GO" id="GO:0000109">
    <property type="term" value="C:nucleotide-excision repair complex"/>
    <property type="evidence" value="ECO:0000318"/>
    <property type="project" value="GO_Central"/>
</dbReference>
<feature type="compositionally biased region" description="Acidic residues" evidence="4">
    <location>
        <begin position="363"/>
        <end position="375"/>
    </location>
</feature>
<dbReference type="SUPFAM" id="SSF50978">
    <property type="entry name" value="WD40 repeat-like"/>
    <property type="match status" value="1"/>
</dbReference>
<reference evidence="5 6" key="1">
    <citation type="journal article" date="2008" name="Nature">
        <title>The genome of the choanoflagellate Monosiga brevicollis and the origin of metazoans.</title>
        <authorList>
            <consortium name="JGI Sequencing"/>
            <person name="King N."/>
            <person name="Westbrook M.J."/>
            <person name="Young S.L."/>
            <person name="Kuo A."/>
            <person name="Abedin M."/>
            <person name="Chapman J."/>
            <person name="Fairclough S."/>
            <person name="Hellsten U."/>
            <person name="Isogai Y."/>
            <person name="Letunic I."/>
            <person name="Marr M."/>
            <person name="Pincus D."/>
            <person name="Putnam N."/>
            <person name="Rokas A."/>
            <person name="Wright K.J."/>
            <person name="Zuzow R."/>
            <person name="Dirks W."/>
            <person name="Good M."/>
            <person name="Goodstein D."/>
            <person name="Lemons D."/>
            <person name="Li W."/>
            <person name="Lyons J.B."/>
            <person name="Morris A."/>
            <person name="Nichols S."/>
            <person name="Richter D.J."/>
            <person name="Salamov A."/>
            <person name="Bork P."/>
            <person name="Lim W.A."/>
            <person name="Manning G."/>
            <person name="Miller W.T."/>
            <person name="McGinnis W."/>
            <person name="Shapiro H."/>
            <person name="Tjian R."/>
            <person name="Grigoriev I.V."/>
            <person name="Rokhsar D."/>
        </authorList>
    </citation>
    <scope>NUCLEOTIDE SEQUENCE [LARGE SCALE GENOMIC DNA]</scope>
    <source>
        <strain evidence="6">MX1 / ATCC 50154</strain>
    </source>
</reference>
<dbReference type="AlphaFoldDB" id="A9UQK1"/>
<dbReference type="InterPro" id="IPR015943">
    <property type="entry name" value="WD40/YVTN_repeat-like_dom_sf"/>
</dbReference>
<dbReference type="eggNOG" id="KOG4283">
    <property type="taxonomic scope" value="Eukaryota"/>
</dbReference>
<dbReference type="FunCoup" id="A9UQK1">
    <property type="interactions" value="612"/>
</dbReference>
<keyword evidence="6" id="KW-1185">Reference proteome</keyword>
<dbReference type="SMART" id="SM00320">
    <property type="entry name" value="WD40"/>
    <property type="match status" value="5"/>
</dbReference>
<evidence type="ECO:0000313" key="6">
    <source>
        <dbReference type="Proteomes" id="UP000001357"/>
    </source>
</evidence>
<organism evidence="5 6">
    <name type="scientific">Monosiga brevicollis</name>
    <name type="common">Choanoflagellate</name>
    <dbReference type="NCBI Taxonomy" id="81824"/>
    <lineage>
        <taxon>Eukaryota</taxon>
        <taxon>Choanoflagellata</taxon>
        <taxon>Craspedida</taxon>
        <taxon>Salpingoecidae</taxon>
        <taxon>Monosiga</taxon>
    </lineage>
</organism>
<name>A9UQK1_MONBE</name>
<dbReference type="InterPro" id="IPR036322">
    <property type="entry name" value="WD40_repeat_dom_sf"/>
</dbReference>
<dbReference type="PANTHER" id="PTHR46202:SF1">
    <property type="entry name" value="DNA EXCISION REPAIR PROTEIN ERCC-8"/>
    <property type="match status" value="1"/>
</dbReference>
<dbReference type="PROSITE" id="PS00678">
    <property type="entry name" value="WD_REPEATS_1"/>
    <property type="match status" value="1"/>
</dbReference>
<dbReference type="InterPro" id="IPR019775">
    <property type="entry name" value="WD40_repeat_CS"/>
</dbReference>
<feature type="repeat" description="WD" evidence="3">
    <location>
        <begin position="307"/>
        <end position="338"/>
    </location>
</feature>
<evidence type="ECO:0000313" key="5">
    <source>
        <dbReference type="EMBL" id="EDQ92612.1"/>
    </source>
</evidence>
<dbReference type="GeneID" id="5887521"/>
<dbReference type="Proteomes" id="UP000001357">
    <property type="component" value="Unassembled WGS sequence"/>
</dbReference>
<evidence type="ECO:0000256" key="3">
    <source>
        <dbReference type="PROSITE-ProRule" id="PRU00221"/>
    </source>
</evidence>
<feature type="repeat" description="WD" evidence="3">
    <location>
        <begin position="156"/>
        <end position="198"/>
    </location>
</feature>
<proteinExistence type="predicted"/>
<evidence type="ECO:0000256" key="4">
    <source>
        <dbReference type="SAM" id="MobiDB-lite"/>
    </source>
</evidence>
<dbReference type="OMA" id="WIPAPRE"/>
<sequence>MLQQFHALDLDADVSLPSLHRSGYSALALDAIERRYLLAGTHSGHLGIYDVQSLALPLPLLAQIRARGEYGHQALINDVQWFPLDTGLFVSSDMRGLVKVWDTNRAVVVEQFAGFRHVFGHGICVTPSGSCLVAIAGGDKHVHLCDIRSGARTHSLAGHTRAVLALQWSPANEHLLVTGSRDNTIRLWDVRKARAMLTQLDMGNDDQASLHARTSAPAHSGHVNGLTFSSDGQTLVSTCCVARQIHTWDMRTLRRHLTVFSGIKPSQAHTRRMRILESAGRPYLLYPNASDLVLYDLWDGGAPVRTMRGHYHPISCLVADEAAPYVITGSGDPELLTWRPYRPEGPAEARDEFQLPHHLPIALDDEDNWSEDEEPAPAPRAGGNGR</sequence>
<dbReference type="Gene3D" id="2.130.10.10">
    <property type="entry name" value="YVTN repeat-like/Quinoprotein amine dehydrogenase"/>
    <property type="match status" value="1"/>
</dbReference>
<feature type="repeat" description="WD" evidence="3">
    <location>
        <begin position="69"/>
        <end position="111"/>
    </location>
</feature>
<keyword evidence="2" id="KW-0677">Repeat</keyword>
<dbReference type="PROSITE" id="PS50294">
    <property type="entry name" value="WD_REPEATS_REGION"/>
    <property type="match status" value="1"/>
</dbReference>
<evidence type="ECO:0000256" key="1">
    <source>
        <dbReference type="ARBA" id="ARBA00022574"/>
    </source>
</evidence>
<dbReference type="GO" id="GO:0031464">
    <property type="term" value="C:Cul4A-RING E3 ubiquitin ligase complex"/>
    <property type="evidence" value="ECO:0000318"/>
    <property type="project" value="GO_Central"/>
</dbReference>
<accession>A9UQK1</accession>
<dbReference type="InterPro" id="IPR042238">
    <property type="entry name" value="Rad28/ERCC8/Ckn1/ATCSA-1"/>
</dbReference>
<dbReference type="Pfam" id="PF00400">
    <property type="entry name" value="WD40"/>
    <property type="match status" value="4"/>
</dbReference>
<feature type="compositionally biased region" description="Basic and acidic residues" evidence="4">
    <location>
        <begin position="342"/>
        <end position="355"/>
    </location>
</feature>
<dbReference type="GO" id="GO:0043161">
    <property type="term" value="P:proteasome-mediated ubiquitin-dependent protein catabolic process"/>
    <property type="evidence" value="ECO:0000318"/>
    <property type="project" value="GO_Central"/>
</dbReference>
<dbReference type="GO" id="GO:0000209">
    <property type="term" value="P:protein polyubiquitination"/>
    <property type="evidence" value="ECO:0000318"/>
    <property type="project" value="GO_Central"/>
</dbReference>
<gene>
    <name evidence="5" type="ORF">MONBRDRAFT_13732</name>
</gene>
<dbReference type="InterPro" id="IPR001680">
    <property type="entry name" value="WD40_rpt"/>
</dbReference>
<keyword evidence="1 3" id="KW-0853">WD repeat</keyword>
<dbReference type="PANTHER" id="PTHR46202">
    <property type="entry name" value="DNA EXCISION REPAIR PROTEIN ERCC-8"/>
    <property type="match status" value="1"/>
</dbReference>
<dbReference type="PROSITE" id="PS50082">
    <property type="entry name" value="WD_REPEATS_2"/>
    <property type="match status" value="3"/>
</dbReference>
<dbReference type="KEGG" id="mbr:MONBRDRAFT_13732"/>
<dbReference type="STRING" id="81824.A9UQK1"/>
<dbReference type="GO" id="GO:0006283">
    <property type="term" value="P:transcription-coupled nucleotide-excision repair"/>
    <property type="evidence" value="ECO:0000318"/>
    <property type="project" value="GO_Central"/>
</dbReference>
<dbReference type="EMBL" id="CH991543">
    <property type="protein sequence ID" value="EDQ92612.1"/>
    <property type="molecule type" value="Genomic_DNA"/>
</dbReference>
<protein>
    <submittedName>
        <fullName evidence="5">Uncharacterized protein</fullName>
    </submittedName>
</protein>
<feature type="region of interest" description="Disordered" evidence="4">
    <location>
        <begin position="342"/>
        <end position="386"/>
    </location>
</feature>
<evidence type="ECO:0000256" key="2">
    <source>
        <dbReference type="ARBA" id="ARBA00022737"/>
    </source>
</evidence>